<dbReference type="GO" id="GO:0055085">
    <property type="term" value="P:transmembrane transport"/>
    <property type="evidence" value="ECO:0007669"/>
    <property type="project" value="InterPro"/>
</dbReference>
<proteinExistence type="inferred from homology"/>
<keyword evidence="4 7" id="KW-0812">Transmembrane</keyword>
<dbReference type="InterPro" id="IPR025966">
    <property type="entry name" value="OppC_N"/>
</dbReference>
<feature type="transmembrane region" description="Helical" evidence="7">
    <location>
        <begin position="12"/>
        <end position="35"/>
    </location>
</feature>
<dbReference type="SUPFAM" id="SSF161098">
    <property type="entry name" value="MetI-like"/>
    <property type="match status" value="1"/>
</dbReference>
<dbReference type="PANTHER" id="PTHR43386:SF1">
    <property type="entry name" value="D,D-DIPEPTIDE TRANSPORT SYSTEM PERMEASE PROTEIN DDPC-RELATED"/>
    <property type="match status" value="1"/>
</dbReference>
<dbReference type="Gene3D" id="1.10.3720.10">
    <property type="entry name" value="MetI-like"/>
    <property type="match status" value="1"/>
</dbReference>
<dbReference type="PROSITE" id="PS50928">
    <property type="entry name" value="ABC_TM1"/>
    <property type="match status" value="1"/>
</dbReference>
<keyword evidence="5 7" id="KW-1133">Transmembrane helix</keyword>
<dbReference type="PANTHER" id="PTHR43386">
    <property type="entry name" value="OLIGOPEPTIDE TRANSPORT SYSTEM PERMEASE PROTEIN APPC"/>
    <property type="match status" value="1"/>
</dbReference>
<organism evidence="9 10">
    <name type="scientific">candidate division WOR-1 bacterium DG_54_3</name>
    <dbReference type="NCBI Taxonomy" id="1703775"/>
    <lineage>
        <taxon>Bacteria</taxon>
        <taxon>Bacillati</taxon>
        <taxon>Saganbacteria</taxon>
    </lineage>
</organism>
<feature type="transmembrane region" description="Helical" evidence="7">
    <location>
        <begin position="244"/>
        <end position="266"/>
    </location>
</feature>
<evidence type="ECO:0000313" key="9">
    <source>
        <dbReference type="EMBL" id="KPJ68377.1"/>
    </source>
</evidence>
<comment type="similarity">
    <text evidence="7">Belongs to the binding-protein-dependent transport system permease family.</text>
</comment>
<sequence>MKRTWYKFSRNWLSVLGLVMVITIVFLAVFAPYVAPYPQHAGKFVDFKGKNQPPSWQHLMGTDTIGRDILSRIIFAFRNALLMAIVVLAVSVPLGTLTGMTAGYYSGTWVETVIMRVTDVFISLPPIILALSIAAMLKPTLMNSMIAVTVSWWPWYTRMTYTLALSIRNEYYVQAAELTGASKIHILFREILPNCSSSLFTKMALDVGWVTLVGAALSFVGLGEQPPNPALGTMIAEGVERMPAQWWIALFPALAIMFVVLGFNLFGDGIRDALSPEEA</sequence>
<dbReference type="Proteomes" id="UP000051861">
    <property type="component" value="Unassembled WGS sequence"/>
</dbReference>
<gene>
    <name evidence="9" type="ORF">AMJ44_06615</name>
</gene>
<dbReference type="GO" id="GO:0005886">
    <property type="term" value="C:plasma membrane"/>
    <property type="evidence" value="ECO:0007669"/>
    <property type="project" value="UniProtKB-SubCell"/>
</dbReference>
<dbReference type="InterPro" id="IPR000515">
    <property type="entry name" value="MetI-like"/>
</dbReference>
<feature type="domain" description="ABC transmembrane type-1" evidence="8">
    <location>
        <begin position="77"/>
        <end position="267"/>
    </location>
</feature>
<keyword evidence="6 7" id="KW-0472">Membrane</keyword>
<feature type="transmembrane region" description="Helical" evidence="7">
    <location>
        <begin position="120"/>
        <end position="137"/>
    </location>
</feature>
<dbReference type="EMBL" id="LIZX01000054">
    <property type="protein sequence ID" value="KPJ68377.1"/>
    <property type="molecule type" value="Genomic_DNA"/>
</dbReference>
<protein>
    <submittedName>
        <fullName evidence="9">D-ala-D-ala transporter subunit</fullName>
    </submittedName>
</protein>
<evidence type="ECO:0000256" key="4">
    <source>
        <dbReference type="ARBA" id="ARBA00022692"/>
    </source>
</evidence>
<dbReference type="Pfam" id="PF12911">
    <property type="entry name" value="OppC_N"/>
    <property type="match status" value="1"/>
</dbReference>
<dbReference type="Pfam" id="PF00528">
    <property type="entry name" value="BPD_transp_1"/>
    <property type="match status" value="1"/>
</dbReference>
<name>A0A0S7Y2B5_UNCSA</name>
<evidence type="ECO:0000256" key="5">
    <source>
        <dbReference type="ARBA" id="ARBA00022989"/>
    </source>
</evidence>
<evidence type="ECO:0000256" key="2">
    <source>
        <dbReference type="ARBA" id="ARBA00022448"/>
    </source>
</evidence>
<keyword evidence="2 7" id="KW-0813">Transport</keyword>
<keyword evidence="3" id="KW-1003">Cell membrane</keyword>
<comment type="subcellular location">
    <subcellularLocation>
        <location evidence="1 7">Cell membrane</location>
        <topology evidence="1 7">Multi-pass membrane protein</topology>
    </subcellularLocation>
</comment>
<dbReference type="PATRIC" id="fig|1703775.3.peg.2504"/>
<dbReference type="InterPro" id="IPR035906">
    <property type="entry name" value="MetI-like_sf"/>
</dbReference>
<evidence type="ECO:0000256" key="7">
    <source>
        <dbReference type="RuleBase" id="RU363032"/>
    </source>
</evidence>
<reference evidence="9 10" key="1">
    <citation type="journal article" date="2015" name="Microbiome">
        <title>Genomic resolution of linkages in carbon, nitrogen, and sulfur cycling among widespread estuary sediment bacteria.</title>
        <authorList>
            <person name="Baker B.J."/>
            <person name="Lazar C.S."/>
            <person name="Teske A.P."/>
            <person name="Dick G.J."/>
        </authorList>
    </citation>
    <scope>NUCLEOTIDE SEQUENCE [LARGE SCALE GENOMIC DNA]</scope>
    <source>
        <strain evidence="9">DG_54_3</strain>
    </source>
</reference>
<dbReference type="InterPro" id="IPR050366">
    <property type="entry name" value="BP-dependent_transpt_permease"/>
</dbReference>
<comment type="caution">
    <text evidence="9">The sequence shown here is derived from an EMBL/GenBank/DDBJ whole genome shotgun (WGS) entry which is preliminary data.</text>
</comment>
<accession>A0A0S7Y2B5</accession>
<evidence type="ECO:0000256" key="3">
    <source>
        <dbReference type="ARBA" id="ARBA00022475"/>
    </source>
</evidence>
<dbReference type="AlphaFoldDB" id="A0A0S7Y2B5"/>
<evidence type="ECO:0000256" key="1">
    <source>
        <dbReference type="ARBA" id="ARBA00004651"/>
    </source>
</evidence>
<evidence type="ECO:0000313" key="10">
    <source>
        <dbReference type="Proteomes" id="UP000051861"/>
    </source>
</evidence>
<dbReference type="CDD" id="cd06261">
    <property type="entry name" value="TM_PBP2"/>
    <property type="match status" value="1"/>
</dbReference>
<evidence type="ECO:0000256" key="6">
    <source>
        <dbReference type="ARBA" id="ARBA00023136"/>
    </source>
</evidence>
<evidence type="ECO:0000259" key="8">
    <source>
        <dbReference type="PROSITE" id="PS50928"/>
    </source>
</evidence>
<feature type="transmembrane region" description="Helical" evidence="7">
    <location>
        <begin position="80"/>
        <end position="100"/>
    </location>
</feature>